<proteinExistence type="predicted"/>
<keyword evidence="1" id="KW-1133">Transmembrane helix</keyword>
<dbReference type="InterPro" id="IPR002881">
    <property type="entry name" value="DUF58"/>
</dbReference>
<reference evidence="3 4" key="1">
    <citation type="submission" date="2016-11" db="EMBL/GenBank/DDBJ databases">
        <title>Complete genome sequencing of Virgibacillus halodenitrificans PDB-F2.</title>
        <authorList>
            <person name="Sun Z."/>
            <person name="Zhou Y."/>
            <person name="Li H."/>
        </authorList>
    </citation>
    <scope>NUCLEOTIDE SEQUENCE [LARGE SCALE GENOMIC DNA]</scope>
    <source>
        <strain evidence="3 4">PDB-F2</strain>
    </source>
</reference>
<evidence type="ECO:0000313" key="4">
    <source>
        <dbReference type="Proteomes" id="UP000182945"/>
    </source>
</evidence>
<dbReference type="GeneID" id="71513290"/>
<dbReference type="Proteomes" id="UP000182945">
    <property type="component" value="Chromosome"/>
</dbReference>
<feature type="transmembrane region" description="Helical" evidence="1">
    <location>
        <begin position="33"/>
        <end position="53"/>
    </location>
</feature>
<keyword evidence="1" id="KW-0812">Transmembrane</keyword>
<evidence type="ECO:0000259" key="2">
    <source>
        <dbReference type="Pfam" id="PF01882"/>
    </source>
</evidence>
<evidence type="ECO:0000313" key="3">
    <source>
        <dbReference type="EMBL" id="APC47153.1"/>
    </source>
</evidence>
<dbReference type="EMBL" id="CP017962">
    <property type="protein sequence ID" value="APC47153.1"/>
    <property type="molecule type" value="Genomic_DNA"/>
</dbReference>
<sequence>MKKKLRSIGNFVFIIALFLVLFSYAMFQGGFVSWFLFFSFQPIFLYHVGLLLYPIKGWKVTRTVSRYMAQAGSDVTITVNIKRAFPFPLYYCICEDVFSDTLGLIDNRQNKYQHFNDSEKLKVNRERKKVIFPSFKRTFSFSYNLKDVPRGEHVFYGIRIRTGDVFGFVKKDHMYSVRDQLLVYPNERPIELKEQVSSYEQGSTSSSFLHLQQTNIAAGIREYMPGDKFSWIDWKQSARTNTLMTKEFEQEKSSELLLVLDACEHGNMNYLAFEAAVELSYSLVKVFQQRATPAELITIGRKSKSFSLQSEITANESVRQHLTKIQPSGDAEFTSSFSEMLLHLKNKSSLIIITVNLDHLISDKVKKWRQQTPNISIILIKSTVEITTMLKKQIQQLELFGINVEVLTEKELVNNPVEVSL</sequence>
<dbReference type="KEGG" id="vhl:BME96_02695"/>
<keyword evidence="1" id="KW-0472">Membrane</keyword>
<organism evidence="3 4">
    <name type="scientific">Virgibacillus halodenitrificans</name>
    <name type="common">Bacillus halodenitrificans</name>
    <dbReference type="NCBI Taxonomy" id="1482"/>
    <lineage>
        <taxon>Bacteria</taxon>
        <taxon>Bacillati</taxon>
        <taxon>Bacillota</taxon>
        <taxon>Bacilli</taxon>
        <taxon>Bacillales</taxon>
        <taxon>Bacillaceae</taxon>
        <taxon>Virgibacillus</taxon>
    </lineage>
</organism>
<name>A0AAC9NJM8_VIRHA</name>
<dbReference type="PANTHER" id="PTHR34351">
    <property type="entry name" value="SLR1927 PROTEIN-RELATED"/>
    <property type="match status" value="1"/>
</dbReference>
<gene>
    <name evidence="3" type="ORF">BME96_02695</name>
</gene>
<dbReference type="AlphaFoldDB" id="A0AAC9NJM8"/>
<protein>
    <recommendedName>
        <fullName evidence="2">DUF58 domain-containing protein</fullName>
    </recommendedName>
</protein>
<dbReference type="RefSeq" id="WP_060679649.1">
    <property type="nucleotide sequence ID" value="NZ_CP017962.1"/>
</dbReference>
<feature type="transmembrane region" description="Helical" evidence="1">
    <location>
        <begin position="7"/>
        <end position="27"/>
    </location>
</feature>
<evidence type="ECO:0000256" key="1">
    <source>
        <dbReference type="SAM" id="Phobius"/>
    </source>
</evidence>
<feature type="domain" description="DUF58" evidence="2">
    <location>
        <begin position="220"/>
        <end position="359"/>
    </location>
</feature>
<dbReference type="Pfam" id="PF01882">
    <property type="entry name" value="DUF58"/>
    <property type="match status" value="1"/>
</dbReference>
<dbReference type="PANTHER" id="PTHR34351:SF2">
    <property type="entry name" value="DUF58 DOMAIN-CONTAINING PROTEIN"/>
    <property type="match status" value="1"/>
</dbReference>
<accession>A0AAC9NJM8</accession>